<feature type="compositionally biased region" description="Low complexity" evidence="1">
    <location>
        <begin position="395"/>
        <end position="404"/>
    </location>
</feature>
<dbReference type="EMBL" id="GG738859">
    <property type="protein sequence ID" value="EFC46403.1"/>
    <property type="molecule type" value="Genomic_DNA"/>
</dbReference>
<keyword evidence="3" id="KW-1185">Reference proteome</keyword>
<dbReference type="Proteomes" id="UP000006671">
    <property type="component" value="Unassembled WGS sequence"/>
</dbReference>
<reference evidence="2 3" key="1">
    <citation type="journal article" date="2010" name="Cell">
        <title>The genome of Naegleria gruberi illuminates early eukaryotic versatility.</title>
        <authorList>
            <person name="Fritz-Laylin L.K."/>
            <person name="Prochnik S.E."/>
            <person name="Ginger M.L."/>
            <person name="Dacks J.B."/>
            <person name="Carpenter M.L."/>
            <person name="Field M.C."/>
            <person name="Kuo A."/>
            <person name="Paredez A."/>
            <person name="Chapman J."/>
            <person name="Pham J."/>
            <person name="Shu S."/>
            <person name="Neupane R."/>
            <person name="Cipriano M."/>
            <person name="Mancuso J."/>
            <person name="Tu H."/>
            <person name="Salamov A."/>
            <person name="Lindquist E."/>
            <person name="Shapiro H."/>
            <person name="Lucas S."/>
            <person name="Grigoriev I.V."/>
            <person name="Cande W.Z."/>
            <person name="Fulton C."/>
            <person name="Rokhsar D.S."/>
            <person name="Dawson S.C."/>
        </authorList>
    </citation>
    <scope>NUCLEOTIDE SEQUENCE [LARGE SCALE GENOMIC DNA]</scope>
    <source>
        <strain evidence="2 3">NEG-M</strain>
    </source>
</reference>
<dbReference type="RefSeq" id="XP_002679147.1">
    <property type="nucleotide sequence ID" value="XM_002679101.1"/>
</dbReference>
<dbReference type="AlphaFoldDB" id="D2VAC1"/>
<dbReference type="KEGG" id="ngr:NAEGRDRAFT_65808"/>
<evidence type="ECO:0000256" key="1">
    <source>
        <dbReference type="SAM" id="MobiDB-lite"/>
    </source>
</evidence>
<dbReference type="OrthoDB" id="10263583at2759"/>
<gene>
    <name evidence="2" type="ORF">NAEGRDRAFT_65808</name>
</gene>
<name>D2VAC1_NAEGR</name>
<feature type="region of interest" description="Disordered" evidence="1">
    <location>
        <begin position="387"/>
        <end position="438"/>
    </location>
</feature>
<proteinExistence type="predicted"/>
<accession>D2VAC1</accession>
<protein>
    <submittedName>
        <fullName evidence="2">Predicted protein</fullName>
    </submittedName>
</protein>
<dbReference type="OMA" id="RLILYQP"/>
<evidence type="ECO:0000313" key="2">
    <source>
        <dbReference type="EMBL" id="EFC46403.1"/>
    </source>
</evidence>
<dbReference type="VEuPathDB" id="AmoebaDB:NAEGRDRAFT_65808"/>
<dbReference type="InParanoid" id="D2VAC1"/>
<dbReference type="GeneID" id="8859520"/>
<feature type="region of interest" description="Disordered" evidence="1">
    <location>
        <begin position="1"/>
        <end position="28"/>
    </location>
</feature>
<feature type="compositionally biased region" description="Low complexity" evidence="1">
    <location>
        <begin position="1"/>
        <end position="19"/>
    </location>
</feature>
<evidence type="ECO:0000313" key="3">
    <source>
        <dbReference type="Proteomes" id="UP000006671"/>
    </source>
</evidence>
<feature type="compositionally biased region" description="Low complexity" evidence="1">
    <location>
        <begin position="280"/>
        <end position="298"/>
    </location>
</feature>
<feature type="region of interest" description="Disordered" evidence="1">
    <location>
        <begin position="278"/>
        <end position="300"/>
    </location>
</feature>
<organism evidence="3">
    <name type="scientific">Naegleria gruberi</name>
    <name type="common">Amoeba</name>
    <dbReference type="NCBI Taxonomy" id="5762"/>
    <lineage>
        <taxon>Eukaryota</taxon>
        <taxon>Discoba</taxon>
        <taxon>Heterolobosea</taxon>
        <taxon>Tetramitia</taxon>
        <taxon>Eutetramitia</taxon>
        <taxon>Vahlkampfiidae</taxon>
        <taxon>Naegleria</taxon>
    </lineage>
</organism>
<sequence length="438" mass="48742">MKSTSSSLSGSSSASLQSTTREEQLEDLEEHEVDKLDFIDYITQLSKLESTHKIVYLDRVPFVVSMRVIRPFRNAITSEEHCVTTSNHCALLNHPQKQQANHPHDHQLPNQTTISLLNNFAGAPSEQYYAGGDISNSCVLATDGGRANNGAASVVGSFTQSLANDVQQLKNLDRLNDRIKQQALRLLLTCTNGGDEYYEADLGFDDLQQHRKKISMNHISWANYLQYLRNGLFIYKRGEKSVGMDDPSESDIVLQFDEENKESKDVLQLVIYSPLKSIPQSSSSDQQQDNSQHSSSSNTAGSSALLNIRLKFLFELYAIRHISDFTQKLQQLLLDLVCHGNALSEIRALKDAKLISDLRNELQETRQKLRQAQDRLILYQPSTTSGAHDLGGLGAAADDGSSSSDQERKNSAPKRKAPKSLLNPNQKKRGQAKGAKIQ</sequence>